<comment type="caution">
    <text evidence="2">The sequence shown here is derived from an EMBL/GenBank/DDBJ whole genome shotgun (WGS) entry which is preliminary data.</text>
</comment>
<dbReference type="OrthoDB" id="8526323at2"/>
<dbReference type="EMBL" id="MSCO01000001">
    <property type="protein sequence ID" value="PQJ90146.1"/>
    <property type="molecule type" value="Genomic_DNA"/>
</dbReference>
<accession>A0A2S7XGG1</accession>
<dbReference type="Proteomes" id="UP000239263">
    <property type="component" value="Unassembled WGS sequence"/>
</dbReference>
<reference evidence="2 3" key="1">
    <citation type="submission" date="2016-12" db="EMBL/GenBank/DDBJ databases">
        <title>Diversity of luminous bacteria.</title>
        <authorList>
            <person name="Yoshizawa S."/>
            <person name="Kogure K."/>
        </authorList>
    </citation>
    <scope>NUCLEOTIDE SEQUENCE [LARGE SCALE GENOMIC DNA]</scope>
    <source>
        <strain evidence="2 3">ATCC 33715</strain>
    </source>
</reference>
<gene>
    <name evidence="2" type="ORF">BTO22_06510</name>
</gene>
<dbReference type="SUPFAM" id="SSF89155">
    <property type="entry name" value="TorD-like"/>
    <property type="match status" value="1"/>
</dbReference>
<protein>
    <recommendedName>
        <fullName evidence="4">Molecular chaperone</fullName>
    </recommendedName>
</protein>
<organism evidence="2 3">
    <name type="scientific">Aliivibrio sifiae</name>
    <dbReference type="NCBI Taxonomy" id="566293"/>
    <lineage>
        <taxon>Bacteria</taxon>
        <taxon>Pseudomonadati</taxon>
        <taxon>Pseudomonadota</taxon>
        <taxon>Gammaproteobacteria</taxon>
        <taxon>Vibrionales</taxon>
        <taxon>Vibrionaceae</taxon>
        <taxon>Aliivibrio</taxon>
    </lineage>
</organism>
<evidence type="ECO:0000313" key="2">
    <source>
        <dbReference type="EMBL" id="PQJ90146.1"/>
    </source>
</evidence>
<dbReference type="AlphaFoldDB" id="A0A2S7XGG1"/>
<dbReference type="InterPro" id="IPR036411">
    <property type="entry name" value="TorD-like_sf"/>
</dbReference>
<keyword evidence="1" id="KW-0143">Chaperone</keyword>
<dbReference type="PANTHER" id="PTHR34227:SF1">
    <property type="entry name" value="DIMETHYL SULFOXIDE REDUCTASE CHAPERONE-RELATED"/>
    <property type="match status" value="1"/>
</dbReference>
<dbReference type="InterPro" id="IPR020945">
    <property type="entry name" value="DMSO/NO3_reduct_chaperone"/>
</dbReference>
<evidence type="ECO:0000256" key="1">
    <source>
        <dbReference type="ARBA" id="ARBA00023186"/>
    </source>
</evidence>
<sequence length="198" mass="22538">MNEQQVRQEIYGLLAHLFRIAPDQMVIDWLSTLEVESNENHEMSQAWAAVSKAAQESNQEALTDEYQNLFIGVGRGEVMPFGSWHVAGALMEKPLVALRQDLMQLGFERADDVKEPEDHISALCEVMAMLIEAGDAEVLQQRFFNRHIQPWYVSLCEQINNAENADFYKSVACLVEAFFTVEQTRFAKNPNEIEVTAI</sequence>
<dbReference type="Pfam" id="PF02613">
    <property type="entry name" value="Nitrate_red_del"/>
    <property type="match status" value="1"/>
</dbReference>
<evidence type="ECO:0008006" key="4">
    <source>
        <dbReference type="Google" id="ProtNLM"/>
    </source>
</evidence>
<name>A0A2S7XGG1_9GAMM</name>
<evidence type="ECO:0000313" key="3">
    <source>
        <dbReference type="Proteomes" id="UP000239263"/>
    </source>
</evidence>
<dbReference type="InterPro" id="IPR050289">
    <property type="entry name" value="TorD/DmsD_chaperones"/>
</dbReference>
<proteinExistence type="predicted"/>
<dbReference type="PANTHER" id="PTHR34227">
    <property type="entry name" value="CHAPERONE PROTEIN YCDY"/>
    <property type="match status" value="1"/>
</dbReference>
<dbReference type="RefSeq" id="WP_105055571.1">
    <property type="nucleotide sequence ID" value="NZ_CAWNRT010000001.1"/>
</dbReference>
<dbReference type="Gene3D" id="1.10.3480.10">
    <property type="entry name" value="TorD-like"/>
    <property type="match status" value="1"/>
</dbReference>